<dbReference type="PANTHER" id="PTHR10656:SF42">
    <property type="entry name" value="CYCLIC GMP-AMP SYNTHASE-LIKE PROTEIN-RELATED"/>
    <property type="match status" value="1"/>
</dbReference>
<dbReference type="GO" id="GO:0016779">
    <property type="term" value="F:nucleotidyltransferase activity"/>
    <property type="evidence" value="ECO:0007669"/>
    <property type="project" value="UniProtKB-KW"/>
</dbReference>
<gene>
    <name evidence="8" type="ORF">DPMN_162061</name>
</gene>
<dbReference type="Gene3D" id="1.10.1410.40">
    <property type="match status" value="1"/>
</dbReference>
<evidence type="ECO:0000256" key="3">
    <source>
        <dbReference type="ARBA" id="ARBA00022679"/>
    </source>
</evidence>
<dbReference type="InterPro" id="IPR024810">
    <property type="entry name" value="MAB21L/cGLR"/>
</dbReference>
<dbReference type="PANTHER" id="PTHR10656">
    <property type="entry name" value="CELL FATE DETERMINING PROTEIN MAB21-RELATED"/>
    <property type="match status" value="1"/>
</dbReference>
<dbReference type="Pfam" id="PF20266">
    <property type="entry name" value="Mab-21_C"/>
    <property type="match status" value="1"/>
</dbReference>
<reference evidence="8" key="2">
    <citation type="submission" date="2020-11" db="EMBL/GenBank/DDBJ databases">
        <authorList>
            <person name="McCartney M.A."/>
            <person name="Auch B."/>
            <person name="Kono T."/>
            <person name="Mallez S."/>
            <person name="Becker A."/>
            <person name="Gohl D.M."/>
            <person name="Silverstein K.A.T."/>
            <person name="Koren S."/>
            <person name="Bechman K.B."/>
            <person name="Herman A."/>
            <person name="Abrahante J.E."/>
            <person name="Garbe J."/>
        </authorList>
    </citation>
    <scope>NUCLEOTIDE SEQUENCE</scope>
    <source>
        <strain evidence="8">Duluth1</strain>
        <tissue evidence="8">Whole animal</tissue>
    </source>
</reference>
<evidence type="ECO:0000256" key="6">
    <source>
        <dbReference type="ARBA" id="ARBA00022842"/>
    </source>
</evidence>
<sequence>MTAVKEAHVRRALESNNGNKRIVTSAALAKALSDIGVNEETIQLRRTTWLYVEALNTINTQLQRHYNTYFFGSQSEGSTTEGMNSDIDCLGCHRKVSVIQNIADRQCELAQLFVVTDKSTPPQCCCLQILFLPDVLFPNFYIDAQGRLFLKSNWVNMFNAGYLNKAGLIDIIQHGPSLTIGDLNLDTVSAFHCAKLPENCQYIFKRPKPGHWPGPELVTQLKDSGVFLVSTSHVENKTNWDPQQRLGTLTVRTFDNSHELYWRLSTNLMERRLMFDLSMSQMKVYVIMKIIRKEFCKPLVGKRLSSFHLKTTLMYCVEMSPPHIWKDKNLIQCLKLCLTILRLLLKVRYCPNFTTANVNLFDG</sequence>
<comment type="cofactor">
    <cofactor evidence="1">
        <name>Mg(2+)</name>
        <dbReference type="ChEBI" id="CHEBI:18420"/>
    </cofactor>
</comment>
<keyword evidence="6" id="KW-0460">Magnesium</keyword>
<evidence type="ECO:0000256" key="1">
    <source>
        <dbReference type="ARBA" id="ARBA00001946"/>
    </source>
</evidence>
<evidence type="ECO:0000313" key="8">
    <source>
        <dbReference type="EMBL" id="KAH3784110.1"/>
    </source>
</evidence>
<dbReference type="InterPro" id="IPR046906">
    <property type="entry name" value="Mab-21_HhH/H2TH-like"/>
</dbReference>
<name>A0A9D4EU69_DREPO</name>
<evidence type="ECO:0000256" key="5">
    <source>
        <dbReference type="ARBA" id="ARBA00022723"/>
    </source>
</evidence>
<accession>A0A9D4EU69</accession>
<keyword evidence="9" id="KW-1185">Reference proteome</keyword>
<keyword evidence="3" id="KW-0808">Transferase</keyword>
<keyword evidence="5" id="KW-0479">Metal-binding</keyword>
<protein>
    <recommendedName>
        <fullName evidence="7">Mab-21-like HhH/H2TH-like domain-containing protein</fullName>
    </recommendedName>
</protein>
<dbReference type="EMBL" id="JAIWYP010000008">
    <property type="protein sequence ID" value="KAH3784110.1"/>
    <property type="molecule type" value="Genomic_DNA"/>
</dbReference>
<keyword evidence="4" id="KW-0548">Nucleotidyltransferase</keyword>
<dbReference type="GO" id="GO:0046872">
    <property type="term" value="F:metal ion binding"/>
    <property type="evidence" value="ECO:0007669"/>
    <property type="project" value="UniProtKB-KW"/>
</dbReference>
<comment type="caution">
    <text evidence="8">The sequence shown here is derived from an EMBL/GenBank/DDBJ whole genome shotgun (WGS) entry which is preliminary data.</text>
</comment>
<dbReference type="SMART" id="SM01265">
    <property type="entry name" value="Mab-21"/>
    <property type="match status" value="1"/>
</dbReference>
<feature type="domain" description="Mab-21-like HhH/H2TH-like" evidence="7">
    <location>
        <begin position="282"/>
        <end position="362"/>
    </location>
</feature>
<dbReference type="Proteomes" id="UP000828390">
    <property type="component" value="Unassembled WGS sequence"/>
</dbReference>
<proteinExistence type="inferred from homology"/>
<evidence type="ECO:0000256" key="4">
    <source>
        <dbReference type="ARBA" id="ARBA00022695"/>
    </source>
</evidence>
<dbReference type="AlphaFoldDB" id="A0A9D4EU69"/>
<evidence type="ECO:0000259" key="7">
    <source>
        <dbReference type="Pfam" id="PF20266"/>
    </source>
</evidence>
<evidence type="ECO:0000256" key="2">
    <source>
        <dbReference type="ARBA" id="ARBA00008307"/>
    </source>
</evidence>
<evidence type="ECO:0000313" key="9">
    <source>
        <dbReference type="Proteomes" id="UP000828390"/>
    </source>
</evidence>
<organism evidence="8 9">
    <name type="scientific">Dreissena polymorpha</name>
    <name type="common">Zebra mussel</name>
    <name type="synonym">Mytilus polymorpha</name>
    <dbReference type="NCBI Taxonomy" id="45954"/>
    <lineage>
        <taxon>Eukaryota</taxon>
        <taxon>Metazoa</taxon>
        <taxon>Spiralia</taxon>
        <taxon>Lophotrochozoa</taxon>
        <taxon>Mollusca</taxon>
        <taxon>Bivalvia</taxon>
        <taxon>Autobranchia</taxon>
        <taxon>Heteroconchia</taxon>
        <taxon>Euheterodonta</taxon>
        <taxon>Imparidentia</taxon>
        <taxon>Neoheterodontei</taxon>
        <taxon>Myida</taxon>
        <taxon>Dreissenoidea</taxon>
        <taxon>Dreissenidae</taxon>
        <taxon>Dreissena</taxon>
    </lineage>
</organism>
<reference evidence="8" key="1">
    <citation type="journal article" date="2019" name="bioRxiv">
        <title>The Genome of the Zebra Mussel, Dreissena polymorpha: A Resource for Invasive Species Research.</title>
        <authorList>
            <person name="McCartney M.A."/>
            <person name="Auch B."/>
            <person name="Kono T."/>
            <person name="Mallez S."/>
            <person name="Zhang Y."/>
            <person name="Obille A."/>
            <person name="Becker A."/>
            <person name="Abrahante J.E."/>
            <person name="Garbe J."/>
            <person name="Badalamenti J.P."/>
            <person name="Herman A."/>
            <person name="Mangelson H."/>
            <person name="Liachko I."/>
            <person name="Sullivan S."/>
            <person name="Sone E.D."/>
            <person name="Koren S."/>
            <person name="Silverstein K.A.T."/>
            <person name="Beckman K.B."/>
            <person name="Gohl D.M."/>
        </authorList>
    </citation>
    <scope>NUCLEOTIDE SEQUENCE</scope>
    <source>
        <strain evidence="8">Duluth1</strain>
        <tissue evidence="8">Whole animal</tissue>
    </source>
</reference>
<comment type="similarity">
    <text evidence="2">Belongs to the mab-21 family.</text>
</comment>